<organism evidence="1 2">
    <name type="scientific">Ruthenibacterium lactatiformans</name>
    <dbReference type="NCBI Taxonomy" id="1550024"/>
    <lineage>
        <taxon>Bacteria</taxon>
        <taxon>Bacillati</taxon>
        <taxon>Bacillota</taxon>
        <taxon>Clostridia</taxon>
        <taxon>Eubacteriales</taxon>
        <taxon>Oscillospiraceae</taxon>
        <taxon>Ruthenibacterium</taxon>
    </lineage>
</organism>
<dbReference type="EMBL" id="JXXK01000002">
    <property type="protein sequence ID" value="KJF41074.1"/>
    <property type="molecule type" value="Genomic_DNA"/>
</dbReference>
<evidence type="ECO:0000313" key="1">
    <source>
        <dbReference type="EMBL" id="KJF41074.1"/>
    </source>
</evidence>
<evidence type="ECO:0000313" key="2">
    <source>
        <dbReference type="Proteomes" id="UP000032483"/>
    </source>
</evidence>
<keyword evidence="2" id="KW-1185">Reference proteome</keyword>
<sequence length="71" mass="8250">MFTKPLFGRDIPPACEYCSHVVRAADGLLRCTRRGAVQPFDHCRAFSYDPLRRVPRRRPQLPTFSPDDFKL</sequence>
<dbReference type="AlphaFoldDB" id="A0A0D8J2T4"/>
<reference evidence="1" key="1">
    <citation type="submission" date="2015-02" db="EMBL/GenBank/DDBJ databases">
        <title>A novel member of the family Ruminococcaceae isolated from human feces.</title>
        <authorList>
            <person name="Shkoporov A.N."/>
            <person name="Chaplin A.V."/>
            <person name="Motuzova O.V."/>
            <person name="Kafarskaia L.I."/>
            <person name="Khokhlova E.V."/>
            <person name="Efimov B.A."/>
        </authorList>
    </citation>
    <scope>NUCLEOTIDE SEQUENCE [LARGE SCALE GENOMIC DNA]</scope>
    <source>
        <strain evidence="1">585-1</strain>
    </source>
</reference>
<name>A0A0D8J2T4_9FIRM</name>
<gene>
    <name evidence="1" type="ORF">TQ39_02310</name>
</gene>
<proteinExistence type="predicted"/>
<dbReference type="Proteomes" id="UP000032483">
    <property type="component" value="Unassembled WGS sequence"/>
</dbReference>
<protein>
    <submittedName>
        <fullName evidence="1">Uncharacterized protein</fullName>
    </submittedName>
</protein>
<accession>A0A0D8J2T4</accession>
<dbReference type="GeneID" id="42855468"/>
<comment type="caution">
    <text evidence="1">The sequence shown here is derived from an EMBL/GenBank/DDBJ whole genome shotgun (WGS) entry which is preliminary data.</text>
</comment>
<dbReference type="RefSeq" id="WP_050004417.1">
    <property type="nucleotide sequence ID" value="NZ_CATXDA010000025.1"/>
</dbReference>